<dbReference type="Proteomes" id="UP000056732">
    <property type="component" value="Unassembled WGS sequence"/>
</dbReference>
<organism evidence="1 2">
    <name type="scientific">Burkholderia ubonensis</name>
    <dbReference type="NCBI Taxonomy" id="101571"/>
    <lineage>
        <taxon>Bacteria</taxon>
        <taxon>Pseudomonadati</taxon>
        <taxon>Pseudomonadota</taxon>
        <taxon>Betaproteobacteria</taxon>
        <taxon>Burkholderiales</taxon>
        <taxon>Burkholderiaceae</taxon>
        <taxon>Burkholderia</taxon>
        <taxon>Burkholderia cepacia complex</taxon>
    </lineage>
</organism>
<gene>
    <name evidence="1" type="ORF">WK53_03215</name>
</gene>
<dbReference type="Pfam" id="PF06296">
    <property type="entry name" value="RelE"/>
    <property type="match status" value="1"/>
</dbReference>
<dbReference type="EMBL" id="LPDO01000065">
    <property type="protein sequence ID" value="KVT55174.1"/>
    <property type="molecule type" value="Genomic_DNA"/>
</dbReference>
<dbReference type="InterPro" id="IPR009387">
    <property type="entry name" value="HigB-2"/>
</dbReference>
<protein>
    <submittedName>
        <fullName evidence="1">Addiction module toxin RelE</fullName>
    </submittedName>
</protein>
<accession>A0A104RPU0</accession>
<reference evidence="1 2" key="1">
    <citation type="submission" date="2015-11" db="EMBL/GenBank/DDBJ databases">
        <title>Expanding the genomic diversity of Burkholderia species for the development of highly accurate diagnostics.</title>
        <authorList>
            <person name="Sahl J."/>
            <person name="Keim P."/>
            <person name="Wagner D."/>
        </authorList>
    </citation>
    <scope>NUCLEOTIDE SEQUENCE [LARGE SCALE GENOMIC DNA]</scope>
    <source>
        <strain evidence="1 2">MSMB1137WGS</strain>
    </source>
</reference>
<evidence type="ECO:0000313" key="1">
    <source>
        <dbReference type="EMBL" id="KVT55174.1"/>
    </source>
</evidence>
<dbReference type="AlphaFoldDB" id="A0A104RPU0"/>
<comment type="caution">
    <text evidence="1">The sequence shown here is derived from an EMBL/GenBank/DDBJ whole genome shotgun (WGS) entry which is preliminary data.</text>
</comment>
<dbReference type="RefSeq" id="WP_059928475.1">
    <property type="nucleotide sequence ID" value="NZ_LPAG01000049.1"/>
</dbReference>
<sequence>MPVCVRRVFKTKWFHKAAKAANITDAELCDAARQLTRGQGVDLGGNVWKKRLDKNRQRGIVLNKVGRSWIFVFLFAKRDRDDIDERELRGFRKLAADFDGRTDAEIAKLLELNELVEICNG</sequence>
<evidence type="ECO:0000313" key="2">
    <source>
        <dbReference type="Proteomes" id="UP000056732"/>
    </source>
</evidence>
<name>A0A104RPU0_9BURK</name>
<dbReference type="PIRSF" id="PIRSF018634">
    <property type="entry name" value="UCP018634"/>
    <property type="match status" value="1"/>
</dbReference>
<proteinExistence type="predicted"/>